<evidence type="ECO:0000256" key="6">
    <source>
        <dbReference type="ARBA" id="ARBA00022822"/>
    </source>
</evidence>
<comment type="function">
    <text evidence="1">The alpha subunit is responsible for the aldol cleavage of indoleglycerol phosphate to indole and glyceraldehyde 3-phosphate.</text>
</comment>
<evidence type="ECO:0000256" key="9">
    <source>
        <dbReference type="ARBA" id="ARBA00049047"/>
    </source>
</evidence>
<evidence type="ECO:0000256" key="1">
    <source>
        <dbReference type="ARBA" id="ARBA00003365"/>
    </source>
</evidence>
<evidence type="ECO:0000256" key="2">
    <source>
        <dbReference type="ARBA" id="ARBA00004733"/>
    </source>
</evidence>
<dbReference type="EMBL" id="CAEZTE010000013">
    <property type="protein sequence ID" value="CAB4558937.1"/>
    <property type="molecule type" value="Genomic_DNA"/>
</dbReference>
<comment type="pathway">
    <text evidence="2">Amino-acid biosynthesis; L-tryptophan biosynthesis; L-tryptophan from chorismate: step 5/5.</text>
</comment>
<evidence type="ECO:0000313" key="17">
    <source>
        <dbReference type="EMBL" id="CAB5018295.1"/>
    </source>
</evidence>
<dbReference type="Pfam" id="PF00290">
    <property type="entry name" value="Trp_syntA"/>
    <property type="match status" value="1"/>
</dbReference>
<evidence type="ECO:0000256" key="4">
    <source>
        <dbReference type="ARBA" id="ARBA00012043"/>
    </source>
</evidence>
<sequence>MSTPLEKLFTKAKTENRALLIGYLPAGFPTQKKAKKIIKAMVSGGVDAIEIGYPYSDPVMDGPVIQAASEEAIKNGAGVAEVFELLQTSVELGVPSVIMSYWSPIEKYGATEFAREVSKRGGSGVITPDLTFEESDRWRLESTQNSLNRIYVVAPSSTKDRLAKVANECTGFVYAASLMGVTGTRSLVSANAKQLVERVRSVSNTPVAVGLGVSNKEQAKEVAVFADGVIVGSAFIKVVQEFGAGRTGLKKVKQLAESLSEGVRSARKI</sequence>
<evidence type="ECO:0000313" key="11">
    <source>
        <dbReference type="EMBL" id="CAB4558937.1"/>
    </source>
</evidence>
<dbReference type="SUPFAM" id="SSF51366">
    <property type="entry name" value="Ribulose-phoshate binding barrel"/>
    <property type="match status" value="1"/>
</dbReference>
<dbReference type="FunFam" id="3.20.20.70:FF:000037">
    <property type="entry name" value="Tryptophan synthase alpha chain"/>
    <property type="match status" value="1"/>
</dbReference>
<dbReference type="EMBL" id="CAEZUH010000004">
    <property type="protein sequence ID" value="CAB4586100.1"/>
    <property type="molecule type" value="Genomic_DNA"/>
</dbReference>
<dbReference type="InterPro" id="IPR018204">
    <property type="entry name" value="Trp_synthase_alpha_AS"/>
</dbReference>
<accession>A0A6J6JAT6</accession>
<dbReference type="NCBIfam" id="TIGR00262">
    <property type="entry name" value="trpA"/>
    <property type="match status" value="1"/>
</dbReference>
<dbReference type="UniPathway" id="UPA00035">
    <property type="reaction ID" value="UER00044"/>
</dbReference>
<dbReference type="EMBL" id="CAEZSW010000029">
    <property type="protein sequence ID" value="CAB4550658.1"/>
    <property type="molecule type" value="Genomic_DNA"/>
</dbReference>
<evidence type="ECO:0000313" key="13">
    <source>
        <dbReference type="EMBL" id="CAB4608629.1"/>
    </source>
</evidence>
<dbReference type="PANTHER" id="PTHR43406">
    <property type="entry name" value="TRYPTOPHAN SYNTHASE, ALPHA CHAIN"/>
    <property type="match status" value="1"/>
</dbReference>
<dbReference type="PANTHER" id="PTHR43406:SF1">
    <property type="entry name" value="TRYPTOPHAN SYNTHASE ALPHA CHAIN, CHLOROPLASTIC"/>
    <property type="match status" value="1"/>
</dbReference>
<dbReference type="GO" id="GO:0005829">
    <property type="term" value="C:cytosol"/>
    <property type="evidence" value="ECO:0007669"/>
    <property type="project" value="TreeGrafter"/>
</dbReference>
<evidence type="ECO:0000313" key="10">
    <source>
        <dbReference type="EMBL" id="CAB4550658.1"/>
    </source>
</evidence>
<evidence type="ECO:0000256" key="5">
    <source>
        <dbReference type="ARBA" id="ARBA00022605"/>
    </source>
</evidence>
<dbReference type="EC" id="4.2.1.20" evidence="4"/>
<keyword evidence="8" id="KW-0456">Lyase</keyword>
<protein>
    <recommendedName>
        <fullName evidence="4">tryptophan synthase</fullName>
        <ecNumber evidence="4">4.2.1.20</ecNumber>
    </recommendedName>
</protein>
<dbReference type="Gene3D" id="3.20.20.70">
    <property type="entry name" value="Aldolase class I"/>
    <property type="match status" value="1"/>
</dbReference>
<gene>
    <name evidence="10" type="ORF">UFOPK1508_00394</name>
    <name evidence="11" type="ORF">UFOPK1599_00412</name>
    <name evidence="12" type="ORF">UFOPK1798_00120</name>
    <name evidence="13" type="ORF">UFOPK1894_00140</name>
    <name evidence="14" type="ORF">UFOPK2139_00365</name>
    <name evidence="15" type="ORF">UFOPK2179_00204</name>
    <name evidence="16" type="ORF">UFOPK2715_00074</name>
    <name evidence="17" type="ORF">UFOPK4125_00292</name>
</gene>
<evidence type="ECO:0000313" key="16">
    <source>
        <dbReference type="EMBL" id="CAB4715269.1"/>
    </source>
</evidence>
<evidence type="ECO:0000256" key="7">
    <source>
        <dbReference type="ARBA" id="ARBA00023141"/>
    </source>
</evidence>
<evidence type="ECO:0000313" key="15">
    <source>
        <dbReference type="EMBL" id="CAB4641980.1"/>
    </source>
</evidence>
<keyword evidence="6" id="KW-0822">Tryptophan biosynthesis</keyword>
<dbReference type="EMBL" id="CAEZVA010000005">
    <property type="protein sequence ID" value="CAB4608629.1"/>
    <property type="molecule type" value="Genomic_DNA"/>
</dbReference>
<dbReference type="InterPro" id="IPR013785">
    <property type="entry name" value="Aldolase_TIM"/>
</dbReference>
<proteinExistence type="inferred from homology"/>
<dbReference type="InterPro" id="IPR011060">
    <property type="entry name" value="RibuloseP-bd_barrel"/>
</dbReference>
<evidence type="ECO:0000256" key="3">
    <source>
        <dbReference type="ARBA" id="ARBA00011270"/>
    </source>
</evidence>
<dbReference type="HAMAP" id="MF_00131">
    <property type="entry name" value="Trp_synth_alpha"/>
    <property type="match status" value="1"/>
</dbReference>
<dbReference type="EMBL" id="CAEZWC010000008">
    <property type="protein sequence ID" value="CAB4641980.1"/>
    <property type="molecule type" value="Genomic_DNA"/>
</dbReference>
<evidence type="ECO:0000256" key="8">
    <source>
        <dbReference type="ARBA" id="ARBA00023239"/>
    </source>
</evidence>
<name>A0A6J6JAT6_9ZZZZ</name>
<dbReference type="AlphaFoldDB" id="A0A6J6JAT6"/>
<dbReference type="PROSITE" id="PS00167">
    <property type="entry name" value="TRP_SYNTHASE_ALPHA"/>
    <property type="match status" value="1"/>
</dbReference>
<comment type="catalytic activity">
    <reaction evidence="9">
        <text>(1S,2R)-1-C-(indol-3-yl)glycerol 3-phosphate + L-serine = D-glyceraldehyde 3-phosphate + L-tryptophan + H2O</text>
        <dbReference type="Rhea" id="RHEA:10532"/>
        <dbReference type="ChEBI" id="CHEBI:15377"/>
        <dbReference type="ChEBI" id="CHEBI:33384"/>
        <dbReference type="ChEBI" id="CHEBI:57912"/>
        <dbReference type="ChEBI" id="CHEBI:58866"/>
        <dbReference type="ChEBI" id="CHEBI:59776"/>
        <dbReference type="EC" id="4.2.1.20"/>
    </reaction>
</comment>
<keyword evidence="5" id="KW-0028">Amino-acid biosynthesis</keyword>
<keyword evidence="7" id="KW-0057">Aromatic amino acid biosynthesis</keyword>
<dbReference type="InterPro" id="IPR002028">
    <property type="entry name" value="Trp_synthase_suA"/>
</dbReference>
<organism evidence="14">
    <name type="scientific">freshwater metagenome</name>
    <dbReference type="NCBI Taxonomy" id="449393"/>
    <lineage>
        <taxon>unclassified sequences</taxon>
        <taxon>metagenomes</taxon>
        <taxon>ecological metagenomes</taxon>
    </lineage>
</organism>
<dbReference type="GO" id="GO:0004834">
    <property type="term" value="F:tryptophan synthase activity"/>
    <property type="evidence" value="ECO:0007669"/>
    <property type="project" value="UniProtKB-EC"/>
</dbReference>
<dbReference type="EMBL" id="CAEZVR010000060">
    <property type="protein sequence ID" value="CAB4633149.1"/>
    <property type="molecule type" value="Genomic_DNA"/>
</dbReference>
<comment type="subunit">
    <text evidence="3">Tetramer of two alpha and two beta chains.</text>
</comment>
<evidence type="ECO:0000313" key="14">
    <source>
        <dbReference type="EMBL" id="CAB4633149.1"/>
    </source>
</evidence>
<evidence type="ECO:0000313" key="12">
    <source>
        <dbReference type="EMBL" id="CAB4586100.1"/>
    </source>
</evidence>
<dbReference type="CDD" id="cd04724">
    <property type="entry name" value="Tryptophan_synthase_alpha"/>
    <property type="match status" value="1"/>
</dbReference>
<dbReference type="EMBL" id="CAEZYN010000003">
    <property type="protein sequence ID" value="CAB4715269.1"/>
    <property type="molecule type" value="Genomic_DNA"/>
</dbReference>
<dbReference type="EMBL" id="CAFBPR010000032">
    <property type="protein sequence ID" value="CAB5018295.1"/>
    <property type="molecule type" value="Genomic_DNA"/>
</dbReference>
<reference evidence="14" key="1">
    <citation type="submission" date="2020-05" db="EMBL/GenBank/DDBJ databases">
        <authorList>
            <person name="Chiriac C."/>
            <person name="Salcher M."/>
            <person name="Ghai R."/>
            <person name="Kavagutti S V."/>
        </authorList>
    </citation>
    <scope>NUCLEOTIDE SEQUENCE</scope>
</reference>